<protein>
    <recommendedName>
        <fullName evidence="3">Ribosome biogenesis protein UTP30</fullName>
    </recommendedName>
</protein>
<dbReference type="GO" id="GO:0000462">
    <property type="term" value="P:maturation of SSU-rRNA from tricistronic rRNA transcript (SSU-rRNA, 5.8S rRNA, LSU-rRNA)"/>
    <property type="evidence" value="ECO:0007669"/>
    <property type="project" value="EnsemblFungi"/>
</dbReference>
<dbReference type="OrthoDB" id="10251727at2759"/>
<dbReference type="GO" id="GO:0030686">
    <property type="term" value="C:90S preribosome"/>
    <property type="evidence" value="ECO:0007669"/>
    <property type="project" value="EnsemblFungi"/>
</dbReference>
<dbReference type="SUPFAM" id="SSF56808">
    <property type="entry name" value="Ribosomal protein L1"/>
    <property type="match status" value="1"/>
</dbReference>
<gene>
    <name evidence="1" type="primary">TPHA0B03030</name>
    <name evidence="1" type="ordered locus">TPHA_0B03030</name>
</gene>
<dbReference type="KEGG" id="tpf:TPHA_0B03030"/>
<sequence>MSTNLKLNKKKNVQQALESLIHVHEVDPKLVNDKNVHVQITMGKKMGITKDYVPRIIPLSSKMTTPSQLNILLVTKDPSQFYKETLSNDANTSEMFKEIISVKNLKKRFRGAKLNQLYKDFDLIVADFRVHHLLPAILGNKFYNSNKKLPFVVKLSRAEKLRFQKQKEECDPKYVRAQIRSICKNTSYVPNNDNLVSVKIGIFGKHTVEEMMENINDVVTFLSDKSKKPQGGVIKGGVSSVFVKSSNSASLPIYERPQEIESKKQLPLL</sequence>
<dbReference type="GO" id="GO:0032040">
    <property type="term" value="C:small-subunit processome"/>
    <property type="evidence" value="ECO:0007669"/>
    <property type="project" value="EnsemblFungi"/>
</dbReference>
<dbReference type="STRING" id="1071381.G8BPP4"/>
<dbReference type="Pfam" id="PF00687">
    <property type="entry name" value="Ribosomal_L1"/>
    <property type="match status" value="1"/>
</dbReference>
<evidence type="ECO:0000313" key="2">
    <source>
        <dbReference type="Proteomes" id="UP000005666"/>
    </source>
</evidence>
<dbReference type="Proteomes" id="UP000005666">
    <property type="component" value="Chromosome 2"/>
</dbReference>
<dbReference type="InterPro" id="IPR028364">
    <property type="entry name" value="Ribosomal_uL1/biogenesis"/>
</dbReference>
<dbReference type="EMBL" id="HE612857">
    <property type="protein sequence ID" value="CCE61975.1"/>
    <property type="molecule type" value="Genomic_DNA"/>
</dbReference>
<dbReference type="eggNOG" id="KOG1685">
    <property type="taxonomic scope" value="Eukaryota"/>
</dbReference>
<proteinExistence type="predicted"/>
<name>G8BPP4_TETPH</name>
<keyword evidence="2" id="KW-1185">Reference proteome</keyword>
<accession>G8BPP4</accession>
<dbReference type="AlphaFoldDB" id="G8BPP4"/>
<evidence type="ECO:0000313" key="1">
    <source>
        <dbReference type="EMBL" id="CCE61975.1"/>
    </source>
</evidence>
<evidence type="ECO:0008006" key="3">
    <source>
        <dbReference type="Google" id="ProtNLM"/>
    </source>
</evidence>
<dbReference type="RefSeq" id="XP_003684409.1">
    <property type="nucleotide sequence ID" value="XM_003684361.1"/>
</dbReference>
<reference evidence="1 2" key="1">
    <citation type="journal article" date="2011" name="Proc. Natl. Acad. Sci. U.S.A.">
        <title>Evolutionary erosion of yeast sex chromosomes by mating-type switching accidents.</title>
        <authorList>
            <person name="Gordon J.L."/>
            <person name="Armisen D."/>
            <person name="Proux-Wera E."/>
            <person name="Oheigeartaigh S.S."/>
            <person name="Byrne K.P."/>
            <person name="Wolfe K.H."/>
        </authorList>
    </citation>
    <scope>NUCLEOTIDE SEQUENCE [LARGE SCALE GENOMIC DNA]</scope>
    <source>
        <strain evidence="2">ATCC 24235 / CBS 4417 / NBRC 1672 / NRRL Y-8282 / UCD 70-5</strain>
    </source>
</reference>
<organism evidence="1 2">
    <name type="scientific">Tetrapisispora phaffii (strain ATCC 24235 / CBS 4417 / NBRC 1672 / NRRL Y-8282 / UCD 70-5)</name>
    <name type="common">Yeast</name>
    <name type="synonym">Fabospora phaffii</name>
    <dbReference type="NCBI Taxonomy" id="1071381"/>
    <lineage>
        <taxon>Eukaryota</taxon>
        <taxon>Fungi</taxon>
        <taxon>Dikarya</taxon>
        <taxon>Ascomycota</taxon>
        <taxon>Saccharomycotina</taxon>
        <taxon>Saccharomycetes</taxon>
        <taxon>Saccharomycetales</taxon>
        <taxon>Saccharomycetaceae</taxon>
        <taxon>Tetrapisispora</taxon>
    </lineage>
</organism>
<dbReference type="HOGENOM" id="CLU_063901_0_0_1"/>
<dbReference type="GeneID" id="11535136"/>
<dbReference type="OMA" id="ADFRVHH"/>
<dbReference type="InterPro" id="IPR023674">
    <property type="entry name" value="Ribosomal_uL1-like"/>
</dbReference>